<dbReference type="InterPro" id="IPR041698">
    <property type="entry name" value="Methyltransf_25"/>
</dbReference>
<gene>
    <name evidence="3" type="ORF">D0544_14660</name>
</gene>
<keyword evidence="3" id="KW-0489">Methyltransferase</keyword>
<dbReference type="AlphaFoldDB" id="A0A3P3VN01"/>
<dbReference type="CDD" id="cd02440">
    <property type="entry name" value="AdoMet_MTases"/>
    <property type="match status" value="1"/>
</dbReference>
<reference evidence="3 4" key="2">
    <citation type="submission" date="2018-12" db="EMBL/GenBank/DDBJ databases">
        <title>Simiduia agarivorans gen. nov., sp. nov., a marine, agarolytic bacterium isolated from shallow coastal water from Keelung, Taiwan.</title>
        <authorList>
            <person name="Shieh W.Y."/>
        </authorList>
    </citation>
    <scope>NUCLEOTIDE SEQUENCE [LARGE SCALE GENOMIC DNA]</scope>
    <source>
        <strain evidence="3 4">GTF-13</strain>
    </source>
</reference>
<dbReference type="PANTHER" id="PTHR43317:SF1">
    <property type="entry name" value="THERMOSPERMINE SYNTHASE ACAULIS5"/>
    <property type="match status" value="1"/>
</dbReference>
<evidence type="ECO:0000313" key="4">
    <source>
        <dbReference type="Proteomes" id="UP000280792"/>
    </source>
</evidence>
<dbReference type="InterPro" id="IPR029063">
    <property type="entry name" value="SAM-dependent_MTases_sf"/>
</dbReference>
<keyword evidence="3" id="KW-0808">Transferase</keyword>
<dbReference type="Pfam" id="PF13649">
    <property type="entry name" value="Methyltransf_25"/>
    <property type="match status" value="1"/>
</dbReference>
<evidence type="ECO:0000259" key="2">
    <source>
        <dbReference type="Pfam" id="PF13649"/>
    </source>
</evidence>
<sequence>MKLDINELVRKSGEGESLLATVVDGNGRVEVHQSDRVRWLYVGDNSLLSLMSLAFPERIELAYQVAMLGALAVRPLPGRVLDLGLGGGAFARFFQRWFPDARMLSVERSPVMVDLARRYFGLPESSEVEVCSAESFIEKDKRNWDLVLCDLFEGECQSPLLEQRSFYRGLACRLAPGGVLAINLMPKTNAQLFSVLLTLRSFLPHIALIEVPGCGNIVLLASREGFSPAEDSPLKGLPAEVEAELCAQLDRLQFIPLPGV</sequence>
<dbReference type="EMBL" id="QWEZ01000002">
    <property type="protein sequence ID" value="RRJ83079.1"/>
    <property type="molecule type" value="Genomic_DNA"/>
</dbReference>
<dbReference type="Proteomes" id="UP000280792">
    <property type="component" value="Unassembled WGS sequence"/>
</dbReference>
<reference evidence="3 4" key="1">
    <citation type="submission" date="2018-08" db="EMBL/GenBank/DDBJ databases">
        <authorList>
            <person name="Khan S.A."/>
        </authorList>
    </citation>
    <scope>NUCLEOTIDE SEQUENCE [LARGE SCALE GENOMIC DNA]</scope>
    <source>
        <strain evidence="3 4">GTF-13</strain>
    </source>
</reference>
<evidence type="ECO:0000313" key="3">
    <source>
        <dbReference type="EMBL" id="RRJ83079.1"/>
    </source>
</evidence>
<dbReference type="PANTHER" id="PTHR43317">
    <property type="entry name" value="THERMOSPERMINE SYNTHASE ACAULIS5"/>
    <property type="match status" value="1"/>
</dbReference>
<proteinExistence type="predicted"/>
<protein>
    <submittedName>
        <fullName evidence="3">Methyltransferase domain-containing protein</fullName>
    </submittedName>
</protein>
<dbReference type="SUPFAM" id="SSF53335">
    <property type="entry name" value="S-adenosyl-L-methionine-dependent methyltransferases"/>
    <property type="match status" value="1"/>
</dbReference>
<dbReference type="RefSeq" id="WP_125017419.1">
    <property type="nucleotide sequence ID" value="NZ_QWEZ01000002.1"/>
</dbReference>
<evidence type="ECO:0000256" key="1">
    <source>
        <dbReference type="ARBA" id="ARBA00023115"/>
    </source>
</evidence>
<comment type="caution">
    <text evidence="3">The sequence shown here is derived from an EMBL/GenBank/DDBJ whole genome shotgun (WGS) entry which is preliminary data.</text>
</comment>
<dbReference type="GO" id="GO:0032259">
    <property type="term" value="P:methylation"/>
    <property type="evidence" value="ECO:0007669"/>
    <property type="project" value="UniProtKB-KW"/>
</dbReference>
<keyword evidence="1" id="KW-0620">Polyamine biosynthesis</keyword>
<keyword evidence="4" id="KW-1185">Reference proteome</keyword>
<feature type="domain" description="Methyltransferase" evidence="2">
    <location>
        <begin position="80"/>
        <end position="178"/>
    </location>
</feature>
<dbReference type="GO" id="GO:0008168">
    <property type="term" value="F:methyltransferase activity"/>
    <property type="evidence" value="ECO:0007669"/>
    <property type="project" value="UniProtKB-KW"/>
</dbReference>
<dbReference type="GO" id="GO:0006596">
    <property type="term" value="P:polyamine biosynthetic process"/>
    <property type="evidence" value="ECO:0007669"/>
    <property type="project" value="UniProtKB-KW"/>
</dbReference>
<organism evidence="3 4">
    <name type="scientific">Aestuariirhabdus litorea</name>
    <dbReference type="NCBI Taxonomy" id="2528527"/>
    <lineage>
        <taxon>Bacteria</taxon>
        <taxon>Pseudomonadati</taxon>
        <taxon>Pseudomonadota</taxon>
        <taxon>Gammaproteobacteria</taxon>
        <taxon>Oceanospirillales</taxon>
        <taxon>Aestuariirhabdaceae</taxon>
        <taxon>Aestuariirhabdus</taxon>
    </lineage>
</organism>
<dbReference type="Gene3D" id="3.40.50.150">
    <property type="entry name" value="Vaccinia Virus protein VP39"/>
    <property type="match status" value="1"/>
</dbReference>
<accession>A0A3P3VN01</accession>
<name>A0A3P3VN01_9GAMM</name>